<dbReference type="STRING" id="574375.AZF08_14800"/>
<feature type="domain" description="Rieske" evidence="6">
    <location>
        <begin position="13"/>
        <end position="116"/>
    </location>
</feature>
<dbReference type="Pfam" id="PF00355">
    <property type="entry name" value="Rieske"/>
    <property type="match status" value="1"/>
</dbReference>
<dbReference type="SUPFAM" id="SSF55961">
    <property type="entry name" value="Bet v1-like"/>
    <property type="match status" value="1"/>
</dbReference>
<keyword evidence="1" id="KW-0001">2Fe-2S</keyword>
<keyword evidence="2" id="KW-0479">Metal-binding</keyword>
<evidence type="ECO:0000256" key="1">
    <source>
        <dbReference type="ARBA" id="ARBA00022714"/>
    </source>
</evidence>
<dbReference type="PANTHER" id="PTHR21266:SF60">
    <property type="entry name" value="3-KETOSTEROID-9-ALPHA-MONOOXYGENASE, OXYGENASE COMPONENT"/>
    <property type="match status" value="1"/>
</dbReference>
<dbReference type="GO" id="GO:0004497">
    <property type="term" value="F:monooxygenase activity"/>
    <property type="evidence" value="ECO:0007669"/>
    <property type="project" value="UniProtKB-ARBA"/>
</dbReference>
<keyword evidence="3" id="KW-0560">Oxidoreductase</keyword>
<keyword evidence="4" id="KW-0408">Iron</keyword>
<organism evidence="7 8">
    <name type="scientific">Bacillus gaemokensis</name>
    <dbReference type="NCBI Taxonomy" id="574375"/>
    <lineage>
        <taxon>Bacteria</taxon>
        <taxon>Bacillati</taxon>
        <taxon>Bacillota</taxon>
        <taxon>Bacilli</taxon>
        <taxon>Bacillales</taxon>
        <taxon>Bacillaceae</taxon>
        <taxon>Bacillus</taxon>
        <taxon>Bacillus cereus group</taxon>
    </lineage>
</organism>
<dbReference type="EMBL" id="JOTM01000018">
    <property type="protein sequence ID" value="KEK23275.1"/>
    <property type="molecule type" value="Genomic_DNA"/>
</dbReference>
<protein>
    <submittedName>
        <fullName evidence="7">2Fe-2S ferredoxin</fullName>
    </submittedName>
</protein>
<dbReference type="GO" id="GO:0016705">
    <property type="term" value="F:oxidoreductase activity, acting on paired donors, with incorporation or reduction of molecular oxygen"/>
    <property type="evidence" value="ECO:0007669"/>
    <property type="project" value="UniProtKB-ARBA"/>
</dbReference>
<reference evidence="7 8" key="1">
    <citation type="submission" date="2014-06" db="EMBL/GenBank/DDBJ databases">
        <title>Draft genome sequence of Bacillus gaemokensis JCM 15801 (MCCC 1A00707).</title>
        <authorList>
            <person name="Lai Q."/>
            <person name="Liu Y."/>
            <person name="Shao Z."/>
        </authorList>
    </citation>
    <scope>NUCLEOTIDE SEQUENCE [LARGE SCALE GENOMIC DNA]</scope>
    <source>
        <strain evidence="7 8">JCM 15801</strain>
    </source>
</reference>
<dbReference type="InterPro" id="IPR044043">
    <property type="entry name" value="VanA_C_cat"/>
</dbReference>
<evidence type="ECO:0000256" key="2">
    <source>
        <dbReference type="ARBA" id="ARBA00022723"/>
    </source>
</evidence>
<evidence type="ECO:0000313" key="8">
    <source>
        <dbReference type="Proteomes" id="UP000027778"/>
    </source>
</evidence>
<accession>A0A073K9L7</accession>
<evidence type="ECO:0000256" key="4">
    <source>
        <dbReference type="ARBA" id="ARBA00023004"/>
    </source>
</evidence>
<dbReference type="OrthoDB" id="9800776at2"/>
<dbReference type="Pfam" id="PF19112">
    <property type="entry name" value="VanA_C"/>
    <property type="match status" value="1"/>
</dbReference>
<evidence type="ECO:0000256" key="3">
    <source>
        <dbReference type="ARBA" id="ARBA00023002"/>
    </source>
</evidence>
<dbReference type="Proteomes" id="UP000027778">
    <property type="component" value="Unassembled WGS sequence"/>
</dbReference>
<dbReference type="AlphaFoldDB" id="A0A073K9L7"/>
<dbReference type="InterPro" id="IPR050584">
    <property type="entry name" value="Cholesterol_7-desaturase"/>
</dbReference>
<dbReference type="InterPro" id="IPR015881">
    <property type="entry name" value="ARHD_Rieske_2Fe_2S"/>
</dbReference>
<evidence type="ECO:0000259" key="6">
    <source>
        <dbReference type="PROSITE" id="PS51296"/>
    </source>
</evidence>
<keyword evidence="5" id="KW-0411">Iron-sulfur</keyword>
<evidence type="ECO:0000256" key="5">
    <source>
        <dbReference type="ARBA" id="ARBA00023014"/>
    </source>
</evidence>
<dbReference type="SUPFAM" id="SSF50022">
    <property type="entry name" value="ISP domain"/>
    <property type="match status" value="1"/>
</dbReference>
<dbReference type="InterPro" id="IPR036922">
    <property type="entry name" value="Rieske_2Fe-2S_sf"/>
</dbReference>
<dbReference type="GO" id="GO:0005506">
    <property type="term" value="F:iron ion binding"/>
    <property type="evidence" value="ECO:0007669"/>
    <property type="project" value="InterPro"/>
</dbReference>
<dbReference type="PROSITE" id="PS51296">
    <property type="entry name" value="RIESKE"/>
    <property type="match status" value="1"/>
</dbReference>
<proteinExistence type="predicted"/>
<name>A0A073K9L7_9BACI</name>
<dbReference type="RefSeq" id="WP_033675881.1">
    <property type="nucleotide sequence ID" value="NZ_JOTM01000018.1"/>
</dbReference>
<dbReference type="PROSITE" id="PS00570">
    <property type="entry name" value="RING_HYDROXYL_ALPHA"/>
    <property type="match status" value="1"/>
</dbReference>
<keyword evidence="8" id="KW-1185">Reference proteome</keyword>
<sequence>MEGNINRMFPCTWYAVCFSKDVMKRPIKKKIVGKEIVLFRNENDEIQVVNAYCPHRGADLSLGTIRKGRLTCAYHGWEYDGKGVCVYIPSQPSKPIPKFAHTRPYPVIEKAGLVWVYPEDQMSDEEPPVLELFEEVEDINFVFSPYEASWNAHFTRVVESVLDVVHLSFVHKNTIGKHSNPELEELKIEGDLDAFSLKNGEAYLCYKFPQQWLLKPAEEKKKRFINFVTFTPVDEEETIVFGLAGRNFARKIPFLHNIFSRYSLKVLQEDQIVVESQHPRPIPEALKMEAHVYADAAQIKFRQSWFQFLTGKERTCYLD</sequence>
<dbReference type="Gene3D" id="3.90.380.10">
    <property type="entry name" value="Naphthalene 1,2-dioxygenase Alpha Subunit, Chain A, domain 1"/>
    <property type="match status" value="2"/>
</dbReference>
<dbReference type="InterPro" id="IPR017941">
    <property type="entry name" value="Rieske_2Fe-2S"/>
</dbReference>
<evidence type="ECO:0000313" key="7">
    <source>
        <dbReference type="EMBL" id="KEK23275.1"/>
    </source>
</evidence>
<dbReference type="eggNOG" id="COG4638">
    <property type="taxonomic scope" value="Bacteria"/>
</dbReference>
<dbReference type="Gene3D" id="2.102.10.10">
    <property type="entry name" value="Rieske [2Fe-2S] iron-sulphur domain"/>
    <property type="match status" value="1"/>
</dbReference>
<dbReference type="GO" id="GO:0051537">
    <property type="term" value="F:2 iron, 2 sulfur cluster binding"/>
    <property type="evidence" value="ECO:0007669"/>
    <property type="project" value="UniProtKB-KW"/>
</dbReference>
<gene>
    <name evidence="7" type="ORF">BAGA_10110</name>
</gene>
<dbReference type="PANTHER" id="PTHR21266">
    <property type="entry name" value="IRON-SULFUR DOMAIN CONTAINING PROTEIN"/>
    <property type="match status" value="1"/>
</dbReference>
<comment type="caution">
    <text evidence="7">The sequence shown here is derived from an EMBL/GenBank/DDBJ whole genome shotgun (WGS) entry which is preliminary data.</text>
</comment>